<dbReference type="Proteomes" id="UP000542695">
    <property type="component" value="Unassembled WGS sequence"/>
</dbReference>
<evidence type="ECO:0000256" key="4">
    <source>
        <dbReference type="ARBA" id="ARBA00023136"/>
    </source>
</evidence>
<keyword evidence="3 7" id="KW-1133">Transmembrane helix</keyword>
<evidence type="ECO:0000256" key="3">
    <source>
        <dbReference type="ARBA" id="ARBA00022989"/>
    </source>
</evidence>
<sequence length="138" mass="14374">MSTATALAVPASLGVPADNLVGLSLLGKTAFALGLVMACVLLCGWLVSRLGTRVSSPEKVVHIVASTRLGQREKVVVVQVRGRWLVLGVTAQHVACLSELEAPVAGTEAAVEPAARGFALRLMDALKQGGLRDPQNRP</sequence>
<proteinExistence type="inferred from homology"/>
<reference evidence="8 9" key="1">
    <citation type="submission" date="2020-04" db="EMBL/GenBank/DDBJ databases">
        <title>Molecular characterization of pseudomonads from Agaricus bisporus reveal novel blotch 2 pathogens in Western Europe.</title>
        <authorList>
            <person name="Taparia T."/>
            <person name="Krijger M."/>
            <person name="Haynes E."/>
            <person name="Elpinstone J.G."/>
            <person name="Noble R."/>
            <person name="Van Der Wolf J."/>
        </authorList>
    </citation>
    <scope>NUCLEOTIDE SEQUENCE [LARGE SCALE GENOMIC DNA]</scope>
    <source>
        <strain evidence="8 9">P7765</strain>
    </source>
</reference>
<comment type="caution">
    <text evidence="8">The sequence shown here is derived from an EMBL/GenBank/DDBJ whole genome shotgun (WGS) entry which is preliminary data.</text>
</comment>
<dbReference type="AlphaFoldDB" id="A0A7Y8CZP6"/>
<keyword evidence="8" id="KW-0282">Flagellum</keyword>
<evidence type="ECO:0000256" key="2">
    <source>
        <dbReference type="ARBA" id="ARBA00022692"/>
    </source>
</evidence>
<dbReference type="NCBIfam" id="TIGR03500">
    <property type="entry name" value="FliO_TIGR"/>
    <property type="match status" value="1"/>
</dbReference>
<feature type="transmembrane region" description="Helical" evidence="7">
    <location>
        <begin position="30"/>
        <end position="47"/>
    </location>
</feature>
<evidence type="ECO:0000256" key="1">
    <source>
        <dbReference type="ARBA" id="ARBA00022475"/>
    </source>
</evidence>
<keyword evidence="8" id="KW-0969">Cilium</keyword>
<dbReference type="Pfam" id="PF04347">
    <property type="entry name" value="FliO"/>
    <property type="match status" value="1"/>
</dbReference>
<evidence type="ECO:0000313" key="8">
    <source>
        <dbReference type="EMBL" id="NWC78741.1"/>
    </source>
</evidence>
<organism evidence="8 9">
    <name type="scientific">Pseudomonas putida</name>
    <name type="common">Arthrobacter siderocapsulatus</name>
    <dbReference type="NCBI Taxonomy" id="303"/>
    <lineage>
        <taxon>Bacteria</taxon>
        <taxon>Pseudomonadati</taxon>
        <taxon>Pseudomonadota</taxon>
        <taxon>Gammaproteobacteria</taxon>
        <taxon>Pseudomonadales</taxon>
        <taxon>Pseudomonadaceae</taxon>
        <taxon>Pseudomonas</taxon>
    </lineage>
</organism>
<dbReference type="PANTHER" id="PTHR38766:SF1">
    <property type="entry name" value="FLAGELLAR PROTEIN FLIO"/>
    <property type="match status" value="1"/>
</dbReference>
<dbReference type="RefSeq" id="WP_046786932.1">
    <property type="nucleotide sequence ID" value="NZ_JACARV010000002.1"/>
</dbReference>
<comment type="similarity">
    <text evidence="6 7">Belongs to the FliO/MopB family.</text>
</comment>
<evidence type="ECO:0000256" key="7">
    <source>
        <dbReference type="RuleBase" id="RU362064"/>
    </source>
</evidence>
<keyword evidence="2 7" id="KW-0812">Transmembrane</keyword>
<dbReference type="EMBL" id="JACARV010000002">
    <property type="protein sequence ID" value="NWC78741.1"/>
    <property type="molecule type" value="Genomic_DNA"/>
</dbReference>
<dbReference type="GO" id="GO:0044781">
    <property type="term" value="P:bacterial-type flagellum organization"/>
    <property type="evidence" value="ECO:0007669"/>
    <property type="project" value="UniProtKB-UniRule"/>
</dbReference>
<keyword evidence="4 7" id="KW-0472">Membrane</keyword>
<keyword evidence="1 7" id="KW-1003">Cell membrane</keyword>
<dbReference type="InterPro" id="IPR022781">
    <property type="entry name" value="Flagellar_biosynth_FliO"/>
</dbReference>
<gene>
    <name evidence="8" type="primary">fliO</name>
    <name evidence="8" type="ORF">HX798_00400</name>
</gene>
<keyword evidence="8" id="KW-0966">Cell projection</keyword>
<keyword evidence="5 7" id="KW-0975">Bacterial flagellum</keyword>
<evidence type="ECO:0000256" key="5">
    <source>
        <dbReference type="ARBA" id="ARBA00023143"/>
    </source>
</evidence>
<protein>
    <recommendedName>
        <fullName evidence="7">Flagellar protein</fullName>
    </recommendedName>
</protein>
<accession>A0A7Y8CZP6</accession>
<name>A0A7Y8CZP6_PSEPU</name>
<comment type="subcellular location">
    <subcellularLocation>
        <location evidence="7">Cell membrane</location>
    </subcellularLocation>
    <subcellularLocation>
        <location evidence="7">Bacterial flagellum basal body</location>
    </subcellularLocation>
</comment>
<dbReference type="GO" id="GO:0009425">
    <property type="term" value="C:bacterial-type flagellum basal body"/>
    <property type="evidence" value="ECO:0007669"/>
    <property type="project" value="UniProtKB-SubCell"/>
</dbReference>
<dbReference type="PANTHER" id="PTHR38766">
    <property type="entry name" value="FLAGELLAR PROTEIN FLIO"/>
    <property type="match status" value="1"/>
</dbReference>
<evidence type="ECO:0000313" key="9">
    <source>
        <dbReference type="Proteomes" id="UP000542695"/>
    </source>
</evidence>
<evidence type="ECO:0000256" key="6">
    <source>
        <dbReference type="ARBA" id="ARBA00037937"/>
    </source>
</evidence>
<dbReference type="GO" id="GO:0005886">
    <property type="term" value="C:plasma membrane"/>
    <property type="evidence" value="ECO:0007669"/>
    <property type="project" value="UniProtKB-SubCell"/>
</dbReference>
<dbReference type="InterPro" id="IPR052205">
    <property type="entry name" value="FliO/MopB"/>
</dbReference>